<dbReference type="AlphaFoldDB" id="A0A9Q9B4W0"/>
<feature type="compositionally biased region" description="Basic and acidic residues" evidence="1">
    <location>
        <begin position="269"/>
        <end position="284"/>
    </location>
</feature>
<accession>A0A9Q9B4W0</accession>
<feature type="compositionally biased region" description="Polar residues" evidence="1">
    <location>
        <begin position="286"/>
        <end position="296"/>
    </location>
</feature>
<name>A0A9Q9B4W0_9PEZI</name>
<feature type="compositionally biased region" description="Basic and acidic residues" evidence="1">
    <location>
        <begin position="197"/>
        <end position="208"/>
    </location>
</feature>
<reference evidence="2" key="1">
    <citation type="submission" date="2022-06" db="EMBL/GenBank/DDBJ databases">
        <title>Complete genome sequences of two strains of the flax pathogen Septoria linicola.</title>
        <authorList>
            <person name="Lapalu N."/>
            <person name="Simon A."/>
            <person name="Demenou B."/>
            <person name="Paumier D."/>
            <person name="Guillot M.-P."/>
            <person name="Gout L."/>
            <person name="Valade R."/>
        </authorList>
    </citation>
    <scope>NUCLEOTIDE SEQUENCE</scope>
    <source>
        <strain evidence="2">SE15195</strain>
    </source>
</reference>
<feature type="region of interest" description="Disordered" evidence="1">
    <location>
        <begin position="269"/>
        <end position="311"/>
    </location>
</feature>
<gene>
    <name evidence="2" type="ORF">Slin15195_G108570</name>
</gene>
<sequence>MTSQTITDTAEITLALHLQQTVQAMPQANSMTTTASSYHSLHTPEELLPLDLSLTPLPACHAVLLKRHYTNLVTTISQSTCQQIQCCALSRLARMMLIIRDYTSHTSALRFRGKLEDYDEEMESMVIDVVEAALTVDRKECGTWEQGVFASGCGSREDEVSEIMRELRESLKASMDGDGHEVCDGDAVLQRGRRRRGGDGKDKPLPDTHFLTEDIGHSIDWNRILLRSRSETDILHLSKDFEIQDHDKWEQDLLSRELEELDLLWPPKFKDPEPNVGRQRERRMTGPNSRLASVQHSRAGSRAASRTRKWTGTGLGEGLNAGLMKELRERSALGGNDSVVGSPVLSAKSSCDVLNAMVVGNV</sequence>
<keyword evidence="3" id="KW-1185">Reference proteome</keyword>
<feature type="region of interest" description="Disordered" evidence="1">
    <location>
        <begin position="175"/>
        <end position="208"/>
    </location>
</feature>
<evidence type="ECO:0000313" key="3">
    <source>
        <dbReference type="Proteomes" id="UP001056384"/>
    </source>
</evidence>
<dbReference type="Proteomes" id="UP001056384">
    <property type="component" value="Chromosome 10"/>
</dbReference>
<dbReference type="EMBL" id="CP099427">
    <property type="protein sequence ID" value="USW57538.1"/>
    <property type="molecule type" value="Genomic_DNA"/>
</dbReference>
<protein>
    <submittedName>
        <fullName evidence="2">Uncharacterized protein</fullName>
    </submittedName>
</protein>
<proteinExistence type="predicted"/>
<evidence type="ECO:0000256" key="1">
    <source>
        <dbReference type="SAM" id="MobiDB-lite"/>
    </source>
</evidence>
<evidence type="ECO:0000313" key="2">
    <source>
        <dbReference type="EMBL" id="USW57538.1"/>
    </source>
</evidence>
<organism evidence="2 3">
    <name type="scientific">Septoria linicola</name>
    <dbReference type="NCBI Taxonomy" id="215465"/>
    <lineage>
        <taxon>Eukaryota</taxon>
        <taxon>Fungi</taxon>
        <taxon>Dikarya</taxon>
        <taxon>Ascomycota</taxon>
        <taxon>Pezizomycotina</taxon>
        <taxon>Dothideomycetes</taxon>
        <taxon>Dothideomycetidae</taxon>
        <taxon>Mycosphaerellales</taxon>
        <taxon>Mycosphaerellaceae</taxon>
        <taxon>Septoria</taxon>
    </lineage>
</organism>